<feature type="binding site" evidence="19">
    <location>
        <position position="417"/>
    </location>
    <ligand>
        <name>Mg(2+)</name>
        <dbReference type="ChEBI" id="CHEBI:18420"/>
    </ligand>
</feature>
<evidence type="ECO:0000256" key="9">
    <source>
        <dbReference type="ARBA" id="ARBA00022597"/>
    </source>
</evidence>
<keyword evidence="14 16" id="KW-0460">Magnesium</keyword>
<evidence type="ECO:0000256" key="19">
    <source>
        <dbReference type="PIRSR" id="PIRSR000732-3"/>
    </source>
</evidence>
<gene>
    <name evidence="23" type="ORF">NW74_05525</name>
</gene>
<feature type="active site" description="Proton donor" evidence="17">
    <location>
        <position position="488"/>
    </location>
</feature>
<dbReference type="InterPro" id="IPR036637">
    <property type="entry name" value="Phosphohistidine_dom_sf"/>
</dbReference>
<feature type="active site" description="Tele-phosphohistidine intermediate" evidence="17">
    <location>
        <position position="181"/>
    </location>
</feature>
<dbReference type="Proteomes" id="UP000031386">
    <property type="component" value="Chromosome"/>
</dbReference>
<sequence length="554" mass="65115">MRIYNGFSVSNGIVYGKVVTLFYEKNFIQDKISDNEKEREIIRFENLLSSYLEVDRVKVDDKKLENLLNVHIELIDDPFLKDTVKNKILIENKSLEKAIEETFGHICFELNNLDSDYMRDRIYDYISIQDEFIRDLTSDEEIEIYENKFILFTENLSPKIIEKYKERLIAIVSKNGGRTSHASLYAKNLQIPYIICDSLDFQELKNKNFDCILDCNQEKIFLNPDDETINIYKKLLKSSQKEFLDKNIVRTKNNRYVRVCSNISSFEEFEVSLKNGTDGCGLFRTEFLYMSSESPTEEYQFKIFKKLAQSTDKPIVIRTFDIGADKKSKFFRLDEEKNPFLGLRGFRIYKEFYKELRKHLRAILRASAFGNIKIMIPMITTLDEVLWIKNEILKIKDELREEKIDFDENIEFGIMIETPASVFLFDILVKEVDFVSIGTNDLVQYMLACDRENSKMQQLYDCYDPSVIRSIHRVVDIAHRNGKIVSMCGNFASELDAVELLILLGIDEFSVTNDVLQKIKKKIKLFDHNNYLDFFDNINKFKTGRSVINYFDNK</sequence>
<feature type="domain" description="PEP-utilising enzyme C-terminal" evidence="21">
    <location>
        <begin position="246"/>
        <end position="524"/>
    </location>
</feature>
<keyword evidence="11 16" id="KW-0598">Phosphotransferase system</keyword>
<dbReference type="SUPFAM" id="SSF52009">
    <property type="entry name" value="Phosphohistidine domain"/>
    <property type="match status" value="1"/>
</dbReference>
<evidence type="ECO:0000256" key="18">
    <source>
        <dbReference type="PIRSR" id="PIRSR000732-2"/>
    </source>
</evidence>
<comment type="similarity">
    <text evidence="4 16">Belongs to the PEP-utilizing enzyme family.</text>
</comment>
<dbReference type="STRING" id="33033.NW74_05525"/>
<name>A0A0B4S1X0_9FIRM</name>
<protein>
    <recommendedName>
        <fullName evidence="6 16">Phosphoenolpyruvate-protein phosphotransferase</fullName>
        <ecNumber evidence="5 16">2.7.3.9</ecNumber>
    </recommendedName>
    <alternativeName>
        <fullName evidence="15 16">Phosphotransferase system, enzyme I</fullName>
    </alternativeName>
</protein>
<evidence type="ECO:0000256" key="13">
    <source>
        <dbReference type="ARBA" id="ARBA00022777"/>
    </source>
</evidence>
<evidence type="ECO:0000256" key="3">
    <source>
        <dbReference type="ARBA" id="ARBA00004496"/>
    </source>
</evidence>
<feature type="binding site" evidence="19">
    <location>
        <position position="441"/>
    </location>
    <ligand>
        <name>Mg(2+)</name>
        <dbReference type="ChEBI" id="CHEBI:18420"/>
    </ligand>
</feature>
<dbReference type="RefSeq" id="WP_041954318.1">
    <property type="nucleotide sequence ID" value="NZ_CAUUFC010000008.1"/>
</dbReference>
<evidence type="ECO:0000256" key="6">
    <source>
        <dbReference type="ARBA" id="ARBA00016544"/>
    </source>
</evidence>
<dbReference type="PANTHER" id="PTHR46244:SF4">
    <property type="entry name" value="MULTIPHOSPHORYL TRANSFER PROTEIN 1-RELATED"/>
    <property type="match status" value="1"/>
</dbReference>
<dbReference type="InterPro" id="IPR024692">
    <property type="entry name" value="PTS_EI"/>
</dbReference>
<dbReference type="InterPro" id="IPR050499">
    <property type="entry name" value="PEP-utilizing_PTS_enzyme"/>
</dbReference>
<dbReference type="PIRSF" id="PIRSF000732">
    <property type="entry name" value="PTS_enzyme_I"/>
    <property type="match status" value="1"/>
</dbReference>
<feature type="binding site" evidence="18">
    <location>
        <begin position="440"/>
        <end position="441"/>
    </location>
    <ligand>
        <name>phosphoenolpyruvate</name>
        <dbReference type="ChEBI" id="CHEBI:58702"/>
    </ligand>
</feature>
<organism evidence="23 24">
    <name type="scientific">Parvimonas micra</name>
    <dbReference type="NCBI Taxonomy" id="33033"/>
    <lineage>
        <taxon>Bacteria</taxon>
        <taxon>Bacillati</taxon>
        <taxon>Bacillota</taxon>
        <taxon>Tissierellia</taxon>
        <taxon>Tissierellales</taxon>
        <taxon>Peptoniphilaceae</taxon>
        <taxon>Parvimonas</taxon>
    </lineage>
</organism>
<dbReference type="Pfam" id="PF02896">
    <property type="entry name" value="PEP-utilizers_C"/>
    <property type="match status" value="1"/>
</dbReference>
<dbReference type="Gene3D" id="3.50.30.10">
    <property type="entry name" value="Phosphohistidine domain"/>
    <property type="match status" value="1"/>
</dbReference>
<evidence type="ECO:0000313" key="23">
    <source>
        <dbReference type="EMBL" id="AIZ36832.1"/>
    </source>
</evidence>
<evidence type="ECO:0000256" key="14">
    <source>
        <dbReference type="ARBA" id="ARBA00022842"/>
    </source>
</evidence>
<keyword evidence="7 16" id="KW-0813">Transport</keyword>
<dbReference type="PANTHER" id="PTHR46244">
    <property type="entry name" value="PHOSPHOENOLPYRUVATE-PROTEIN PHOSPHOTRANSFERASE"/>
    <property type="match status" value="1"/>
</dbReference>
<feature type="binding site" evidence="18">
    <location>
        <position position="318"/>
    </location>
    <ligand>
        <name>phosphoenolpyruvate</name>
        <dbReference type="ChEBI" id="CHEBI:58702"/>
    </ligand>
</feature>
<dbReference type="InterPro" id="IPR000121">
    <property type="entry name" value="PEP_util_C"/>
</dbReference>
<comment type="catalytic activity">
    <reaction evidence="1 16">
        <text>L-histidyl-[protein] + phosphoenolpyruvate = N(pros)-phospho-L-histidyl-[protein] + pyruvate</text>
        <dbReference type="Rhea" id="RHEA:23880"/>
        <dbReference type="Rhea" id="RHEA-COMP:9745"/>
        <dbReference type="Rhea" id="RHEA-COMP:9746"/>
        <dbReference type="ChEBI" id="CHEBI:15361"/>
        <dbReference type="ChEBI" id="CHEBI:29979"/>
        <dbReference type="ChEBI" id="CHEBI:58702"/>
        <dbReference type="ChEBI" id="CHEBI:64837"/>
        <dbReference type="EC" id="2.7.3.9"/>
    </reaction>
</comment>
<evidence type="ECO:0000256" key="15">
    <source>
        <dbReference type="ARBA" id="ARBA00033235"/>
    </source>
</evidence>
<dbReference type="PRINTS" id="PR01736">
    <property type="entry name" value="PHPHTRNFRASE"/>
</dbReference>
<keyword evidence="8 16" id="KW-0963">Cytoplasm</keyword>
<dbReference type="InterPro" id="IPR015813">
    <property type="entry name" value="Pyrv/PenolPyrv_kinase-like_dom"/>
</dbReference>
<dbReference type="SUPFAM" id="SSF51621">
    <property type="entry name" value="Phosphoenolpyruvate/pyruvate domain"/>
    <property type="match status" value="1"/>
</dbReference>
<dbReference type="OrthoDB" id="9765468at2"/>
<dbReference type="SUPFAM" id="SSF47831">
    <property type="entry name" value="Enzyme I of the PEP:sugar phosphotransferase system HPr-binding (sub)domain"/>
    <property type="match status" value="1"/>
</dbReference>
<dbReference type="GO" id="GO:0005737">
    <property type="term" value="C:cytoplasm"/>
    <property type="evidence" value="ECO:0007669"/>
    <property type="project" value="UniProtKB-SubCell"/>
</dbReference>
<dbReference type="Pfam" id="PF00391">
    <property type="entry name" value="PEP-utilizers"/>
    <property type="match status" value="1"/>
</dbReference>
<evidence type="ECO:0000259" key="22">
    <source>
        <dbReference type="Pfam" id="PF05524"/>
    </source>
</evidence>
<dbReference type="Pfam" id="PF05524">
    <property type="entry name" value="PEP-utilisers_N"/>
    <property type="match status" value="1"/>
</dbReference>
<reference evidence="23 24" key="1">
    <citation type="submission" date="2014-10" db="EMBL/GenBank/DDBJ databases">
        <title>Complete genome sequence of Parvimonas micra KCOM 1535 (= ChDC B708).</title>
        <authorList>
            <person name="Kook J.-K."/>
            <person name="Park S.-N."/>
            <person name="Lim Y.K."/>
            <person name="Roh H."/>
        </authorList>
    </citation>
    <scope>NUCLEOTIDE SEQUENCE [LARGE SCALE GENOMIC DNA]</scope>
    <source>
        <strain evidence="24">KCOM 1535 / ChDC B708</strain>
    </source>
</reference>
<dbReference type="Gene3D" id="1.10.274.10">
    <property type="entry name" value="PtsI, HPr-binding domain"/>
    <property type="match status" value="1"/>
</dbReference>
<dbReference type="InterPro" id="IPR036618">
    <property type="entry name" value="PtsI_HPr-bd_sf"/>
</dbReference>
<dbReference type="AlphaFoldDB" id="A0A0B4S1X0"/>
<keyword evidence="10 16" id="KW-0808">Transferase</keyword>
<proteinExistence type="inferred from homology"/>
<feature type="binding site" evidence="18">
    <location>
        <position position="284"/>
    </location>
    <ligand>
        <name>phosphoenolpyruvate</name>
        <dbReference type="ChEBI" id="CHEBI:58702"/>
    </ligand>
</feature>
<evidence type="ECO:0000259" key="20">
    <source>
        <dbReference type="Pfam" id="PF00391"/>
    </source>
</evidence>
<dbReference type="InterPro" id="IPR008731">
    <property type="entry name" value="PTS_EIN"/>
</dbReference>
<evidence type="ECO:0000256" key="17">
    <source>
        <dbReference type="PIRSR" id="PIRSR000732-1"/>
    </source>
</evidence>
<evidence type="ECO:0000256" key="5">
    <source>
        <dbReference type="ARBA" id="ARBA00012232"/>
    </source>
</evidence>
<dbReference type="InterPro" id="IPR040442">
    <property type="entry name" value="Pyrv_kinase-like_dom_sf"/>
</dbReference>
<evidence type="ECO:0000256" key="1">
    <source>
        <dbReference type="ARBA" id="ARBA00000683"/>
    </source>
</evidence>
<evidence type="ECO:0000259" key="21">
    <source>
        <dbReference type="Pfam" id="PF02896"/>
    </source>
</evidence>
<feature type="domain" description="Phosphotransferase system enzyme I N-terminal" evidence="22">
    <location>
        <begin position="6"/>
        <end position="121"/>
    </location>
</feature>
<evidence type="ECO:0000256" key="11">
    <source>
        <dbReference type="ARBA" id="ARBA00022683"/>
    </source>
</evidence>
<dbReference type="GO" id="GO:0046872">
    <property type="term" value="F:metal ion binding"/>
    <property type="evidence" value="ECO:0007669"/>
    <property type="project" value="UniProtKB-KW"/>
</dbReference>
<evidence type="ECO:0000256" key="4">
    <source>
        <dbReference type="ARBA" id="ARBA00007837"/>
    </source>
</evidence>
<dbReference type="KEGG" id="pmic:NW74_05525"/>
<keyword evidence="9 16" id="KW-0762">Sugar transport</keyword>
<dbReference type="GO" id="GO:0009401">
    <property type="term" value="P:phosphoenolpyruvate-dependent sugar phosphotransferase system"/>
    <property type="evidence" value="ECO:0007669"/>
    <property type="project" value="UniProtKB-KW"/>
</dbReference>
<dbReference type="EC" id="2.7.3.9" evidence="5 16"/>
<evidence type="ECO:0000256" key="2">
    <source>
        <dbReference type="ARBA" id="ARBA00001946"/>
    </source>
</evidence>
<dbReference type="InterPro" id="IPR008279">
    <property type="entry name" value="PEP-util_enz_mobile_dom"/>
</dbReference>
<comment type="subcellular location">
    <subcellularLocation>
        <location evidence="3 16">Cytoplasm</location>
    </subcellularLocation>
</comment>
<dbReference type="GO" id="GO:0008965">
    <property type="term" value="F:phosphoenolpyruvate-protein phosphotransferase activity"/>
    <property type="evidence" value="ECO:0007669"/>
    <property type="project" value="UniProtKB-EC"/>
</dbReference>
<evidence type="ECO:0000256" key="10">
    <source>
        <dbReference type="ARBA" id="ARBA00022679"/>
    </source>
</evidence>
<keyword evidence="13 16" id="KW-0418">Kinase</keyword>
<evidence type="ECO:0000256" key="16">
    <source>
        <dbReference type="PIRNR" id="PIRNR000732"/>
    </source>
</evidence>
<evidence type="ECO:0000256" key="7">
    <source>
        <dbReference type="ARBA" id="ARBA00022448"/>
    </source>
</evidence>
<comment type="function">
    <text evidence="16">General (non sugar-specific) component of the phosphoenolpyruvate-dependent sugar phosphotransferase system (sugar PTS). This major carbohydrate active-transport system catalyzes the phosphorylation of incoming sugar substrates concomitantly with their translocation across the cell membrane. Enzyme I transfers the phosphoryl group from phosphoenolpyruvate (PEP) to the phosphoryl carrier protein (HPr).</text>
</comment>
<dbReference type="EMBL" id="CP009761">
    <property type="protein sequence ID" value="AIZ36832.1"/>
    <property type="molecule type" value="Genomic_DNA"/>
</dbReference>
<comment type="cofactor">
    <cofactor evidence="2 16 19">
        <name>Mg(2+)</name>
        <dbReference type="ChEBI" id="CHEBI:18420"/>
    </cofactor>
</comment>
<feature type="binding site" evidence="18">
    <location>
        <position position="451"/>
    </location>
    <ligand>
        <name>phosphoenolpyruvate</name>
        <dbReference type="ChEBI" id="CHEBI:58702"/>
    </ligand>
</feature>
<dbReference type="GO" id="GO:0016301">
    <property type="term" value="F:kinase activity"/>
    <property type="evidence" value="ECO:0007669"/>
    <property type="project" value="UniProtKB-KW"/>
</dbReference>
<accession>A0A0B4S1X0</accession>
<evidence type="ECO:0000256" key="8">
    <source>
        <dbReference type="ARBA" id="ARBA00022490"/>
    </source>
</evidence>
<keyword evidence="24" id="KW-1185">Reference proteome</keyword>
<evidence type="ECO:0000313" key="24">
    <source>
        <dbReference type="Proteomes" id="UP000031386"/>
    </source>
</evidence>
<dbReference type="NCBIfam" id="TIGR01417">
    <property type="entry name" value="PTS_I_fam"/>
    <property type="match status" value="1"/>
</dbReference>
<dbReference type="Gene3D" id="3.20.20.60">
    <property type="entry name" value="Phosphoenolpyruvate-binding domains"/>
    <property type="match status" value="1"/>
</dbReference>
<feature type="domain" description="PEP-utilising enzyme mobile" evidence="20">
    <location>
        <begin position="147"/>
        <end position="215"/>
    </location>
</feature>
<dbReference type="InterPro" id="IPR006318">
    <property type="entry name" value="PTS_EI-like"/>
</dbReference>
<keyword evidence="12 16" id="KW-0479">Metal-binding</keyword>
<evidence type="ECO:0000256" key="12">
    <source>
        <dbReference type="ARBA" id="ARBA00022723"/>
    </source>
</evidence>